<organism evidence="9 11">
    <name type="scientific">Tetradesmus obliquus</name>
    <name type="common">Green alga</name>
    <name type="synonym">Acutodesmus obliquus</name>
    <dbReference type="NCBI Taxonomy" id="3088"/>
    <lineage>
        <taxon>Eukaryota</taxon>
        <taxon>Viridiplantae</taxon>
        <taxon>Chlorophyta</taxon>
        <taxon>core chlorophytes</taxon>
        <taxon>Chlorophyceae</taxon>
        <taxon>CS clade</taxon>
        <taxon>Sphaeropleales</taxon>
        <taxon>Scenedesmaceae</taxon>
        <taxon>Tetradesmus</taxon>
    </lineage>
</organism>
<evidence type="ECO:0000256" key="5">
    <source>
        <dbReference type="ARBA" id="ARBA00022989"/>
    </source>
</evidence>
<dbReference type="InterPro" id="IPR037185">
    <property type="entry name" value="EmrE-like"/>
</dbReference>
<dbReference type="GO" id="GO:0022857">
    <property type="term" value="F:transmembrane transporter activity"/>
    <property type="evidence" value="ECO:0007669"/>
    <property type="project" value="InterPro"/>
</dbReference>
<feature type="transmembrane region" description="Helical" evidence="8">
    <location>
        <begin position="15"/>
        <end position="34"/>
    </location>
</feature>
<evidence type="ECO:0000256" key="3">
    <source>
        <dbReference type="ARBA" id="ARBA00022448"/>
    </source>
</evidence>
<feature type="compositionally biased region" description="Polar residues" evidence="7">
    <location>
        <begin position="544"/>
        <end position="553"/>
    </location>
</feature>
<dbReference type="Pfam" id="PF06027">
    <property type="entry name" value="SLC35F"/>
    <property type="match status" value="1"/>
</dbReference>
<evidence type="ECO:0000256" key="7">
    <source>
        <dbReference type="SAM" id="MobiDB-lite"/>
    </source>
</evidence>
<dbReference type="EMBL" id="FNXT01001219">
    <property type="protein sequence ID" value="SZX74698.1"/>
    <property type="molecule type" value="Genomic_DNA"/>
</dbReference>
<sequence>MEHAQEPRKPLSGRALGLVLIFLTAIIWVAASFISQLLVNTEEGKPSYNVSPFLLTYLSTSIFTVFLPLVQLKNLLQETRLLRRSFKYKPLQQQDAADEEEEQLPLASPAAQQQQQQQQHGRQQQTAAAAAPGSLEADLDLAEAAAAAEQASAVARASAVAHKESFIAAAQCFMFWFIAQYLFNLSLSMTSVTSNTILSSSSSLFTFALSMVVLKEPWSCAKLLSIAACMGGTLLVTLSDNHSGSSSGGSSSSSSSSSNVAAMGGNSIHSLAGGAAFNSSAAAALNSTFAAAAALNGTAPVTPASAGSGASHSVTGDLLCLTSACFYACYTIVLRKSLPDDDEANVALFFGYVGVLCSVVFAPVVAILAGLGAMHLKSIPPKAYLIILIEGILNYCLSDYLWAHAVLLLGPTIATLGLSVQIPVAAVVEVLMGTPKWLSSSSSIAMTLSGTSLIMAGFFAGNLAGGGSVVGSHHRGDLESGGSSTEQRCRQPNGGFEYSADDLDAGDAAQHYRSTSAAAGAAAEGPVLMPVSTHASIRERSPTRHISSGSRTPQRQQQQQWQQSDGWLAEEDLGLVGLGSVDGDGMSGQQQQQQQRRLSIEMSSLPSSTPNSSRSSGTPPSQQQQEADAAAAGGSSSPTAAGEANQQGSSGGASDSDWEAGGASPGRLQKPRKASRLHKAST</sequence>
<dbReference type="EMBL" id="FNXT01000141">
    <property type="protein sequence ID" value="SZX61384.1"/>
    <property type="molecule type" value="Genomic_DNA"/>
</dbReference>
<gene>
    <name evidence="10" type="ORF">BQ4739_LOCUS15016</name>
    <name evidence="9" type="ORF">BQ4739_LOCUS1881</name>
</gene>
<dbReference type="GO" id="GO:0016020">
    <property type="term" value="C:membrane"/>
    <property type="evidence" value="ECO:0007669"/>
    <property type="project" value="UniProtKB-SubCell"/>
</dbReference>
<dbReference type="Proteomes" id="UP000256970">
    <property type="component" value="Unassembled WGS sequence"/>
</dbReference>
<keyword evidence="5 8" id="KW-1133">Transmembrane helix</keyword>
<feature type="transmembrane region" description="Helical" evidence="8">
    <location>
        <begin position="346"/>
        <end position="371"/>
    </location>
</feature>
<keyword evidence="6 8" id="KW-0472">Membrane</keyword>
<protein>
    <submittedName>
        <fullName evidence="9">Uncharacterized protein</fullName>
    </submittedName>
</protein>
<reference evidence="9 11" key="1">
    <citation type="submission" date="2016-10" db="EMBL/GenBank/DDBJ databases">
        <authorList>
            <person name="Cai Z."/>
        </authorList>
    </citation>
    <scope>NUCLEOTIDE SEQUENCE [LARGE SCALE GENOMIC DNA]</scope>
</reference>
<evidence type="ECO:0000313" key="11">
    <source>
        <dbReference type="Proteomes" id="UP000256970"/>
    </source>
</evidence>
<feature type="transmembrane region" description="Helical" evidence="8">
    <location>
        <begin position="408"/>
        <end position="432"/>
    </location>
</feature>
<feature type="transmembrane region" description="Helical" evidence="8">
    <location>
        <begin position="54"/>
        <end position="76"/>
    </location>
</feature>
<dbReference type="InterPro" id="IPR009262">
    <property type="entry name" value="SLC35_F1/F2/F6"/>
</dbReference>
<evidence type="ECO:0000256" key="1">
    <source>
        <dbReference type="ARBA" id="ARBA00004141"/>
    </source>
</evidence>
<feature type="transmembrane region" description="Helical" evidence="8">
    <location>
        <begin position="221"/>
        <end position="239"/>
    </location>
</feature>
<evidence type="ECO:0000256" key="2">
    <source>
        <dbReference type="ARBA" id="ARBA00007863"/>
    </source>
</evidence>
<accession>A0A383V9V1</accession>
<dbReference type="AlphaFoldDB" id="A0A383V9V1"/>
<keyword evidence="11" id="KW-1185">Reference proteome</keyword>
<dbReference type="PANTHER" id="PTHR23051">
    <property type="entry name" value="SOLUTE CARRIER FAMILY 35, MEMBER F5"/>
    <property type="match status" value="1"/>
</dbReference>
<feature type="compositionally biased region" description="Gly residues" evidence="7">
    <location>
        <begin position="577"/>
        <end position="586"/>
    </location>
</feature>
<feature type="compositionally biased region" description="Low complexity" evidence="7">
    <location>
        <begin position="104"/>
        <end position="129"/>
    </location>
</feature>
<feature type="transmembrane region" description="Helical" evidence="8">
    <location>
        <begin position="195"/>
        <end position="214"/>
    </location>
</feature>
<feature type="transmembrane region" description="Helical" evidence="8">
    <location>
        <begin position="444"/>
        <end position="465"/>
    </location>
</feature>
<feature type="compositionally biased region" description="Basic residues" evidence="7">
    <location>
        <begin position="669"/>
        <end position="682"/>
    </location>
</feature>
<keyword evidence="4 8" id="KW-0812">Transmembrane</keyword>
<feature type="compositionally biased region" description="Low complexity" evidence="7">
    <location>
        <begin position="603"/>
        <end position="662"/>
    </location>
</feature>
<feature type="transmembrane region" description="Helical" evidence="8">
    <location>
        <begin position="166"/>
        <end position="183"/>
    </location>
</feature>
<keyword evidence="3" id="KW-0813">Transport</keyword>
<name>A0A383V9V1_TETOB</name>
<evidence type="ECO:0000313" key="9">
    <source>
        <dbReference type="EMBL" id="SZX61384.1"/>
    </source>
</evidence>
<comment type="subcellular location">
    <subcellularLocation>
        <location evidence="1">Membrane</location>
        <topology evidence="1">Multi-pass membrane protein</topology>
    </subcellularLocation>
</comment>
<dbReference type="SUPFAM" id="SSF103481">
    <property type="entry name" value="Multidrug resistance efflux transporter EmrE"/>
    <property type="match status" value="1"/>
</dbReference>
<dbReference type="PANTHER" id="PTHR23051:SF0">
    <property type="entry name" value="SOLUTE CARRIER FAMILY 35 MEMBER F5"/>
    <property type="match status" value="1"/>
</dbReference>
<comment type="similarity">
    <text evidence="2">Belongs to the SLC35F solute transporter family.</text>
</comment>
<evidence type="ECO:0000256" key="8">
    <source>
        <dbReference type="SAM" id="Phobius"/>
    </source>
</evidence>
<evidence type="ECO:0000256" key="6">
    <source>
        <dbReference type="ARBA" id="ARBA00023136"/>
    </source>
</evidence>
<proteinExistence type="inferred from homology"/>
<feature type="region of interest" description="Disordered" evidence="7">
    <location>
        <begin position="534"/>
        <end position="564"/>
    </location>
</feature>
<evidence type="ECO:0000313" key="10">
    <source>
        <dbReference type="EMBL" id="SZX74698.1"/>
    </source>
</evidence>
<feature type="region of interest" description="Disordered" evidence="7">
    <location>
        <begin position="474"/>
        <end position="502"/>
    </location>
</feature>
<evidence type="ECO:0000256" key="4">
    <source>
        <dbReference type="ARBA" id="ARBA00022692"/>
    </source>
</evidence>
<feature type="compositionally biased region" description="Low complexity" evidence="7">
    <location>
        <begin position="554"/>
        <end position="563"/>
    </location>
</feature>
<feature type="transmembrane region" description="Helical" evidence="8">
    <location>
        <begin position="383"/>
        <end position="402"/>
    </location>
</feature>
<feature type="region of interest" description="Disordered" evidence="7">
    <location>
        <begin position="577"/>
        <end position="682"/>
    </location>
</feature>
<feature type="region of interest" description="Disordered" evidence="7">
    <location>
        <begin position="97"/>
        <end position="129"/>
    </location>
</feature>